<dbReference type="InterPro" id="IPR018247">
    <property type="entry name" value="EF_Hand_1_Ca_BS"/>
</dbReference>
<dbReference type="PROSITE" id="PS51257">
    <property type="entry name" value="PROKAR_LIPOPROTEIN"/>
    <property type="match status" value="1"/>
</dbReference>
<evidence type="ECO:0000313" key="2">
    <source>
        <dbReference type="Proteomes" id="UP000238180"/>
    </source>
</evidence>
<sequence length="238" mass="27696">MGIFRLNRIIMKKKILYFLPFIISFGSCKEEPKPKVKYDKPVKQVERKKDTTRLLVADLPIQFPTSNVLIYPIGELRVSDLKKGSYEGDKMDMNGFNVSSVLDEELTGYLQNIKFQEIGKDSLHVLTDKSVLIERMTYLKSKNILVYVMADNDTNQDGKVDSYDVKSLYLSTDLGDKFTKISVDMQELIDWNYVETANKIFFRTIDDRNKNGAFDKTDGLHYFYVDIKKDWVAQEFKM</sequence>
<gene>
    <name evidence="1" type="ORF">FLACOL_01040</name>
</gene>
<evidence type="ECO:0000313" key="1">
    <source>
        <dbReference type="EMBL" id="SPE77050.1"/>
    </source>
</evidence>
<evidence type="ECO:0008006" key="3">
    <source>
        <dbReference type="Google" id="ProtNLM"/>
    </source>
</evidence>
<accession>A0A2N9P9K7</accession>
<dbReference type="AlphaFoldDB" id="A0A2N9P9K7"/>
<reference evidence="1 2" key="1">
    <citation type="submission" date="2018-02" db="EMBL/GenBank/DDBJ databases">
        <authorList>
            <person name="Cohen D.B."/>
            <person name="Kent A.D."/>
        </authorList>
    </citation>
    <scope>NUCLEOTIDE SEQUENCE [LARGE SCALE GENOMIC DNA]</scope>
    <source>
        <strain evidence="1">CIP109753</strain>
    </source>
</reference>
<dbReference type="Proteomes" id="UP000238180">
    <property type="component" value="Unassembled WGS sequence"/>
</dbReference>
<dbReference type="EMBL" id="OLKH01000077">
    <property type="protein sequence ID" value="SPE77050.1"/>
    <property type="molecule type" value="Genomic_DNA"/>
</dbReference>
<proteinExistence type="predicted"/>
<organism evidence="1 2">
    <name type="scientific">Flavobacterium columnare</name>
    <dbReference type="NCBI Taxonomy" id="996"/>
    <lineage>
        <taxon>Bacteria</taxon>
        <taxon>Pseudomonadati</taxon>
        <taxon>Bacteroidota</taxon>
        <taxon>Flavobacteriia</taxon>
        <taxon>Flavobacteriales</taxon>
        <taxon>Flavobacteriaceae</taxon>
        <taxon>Flavobacterium</taxon>
    </lineage>
</organism>
<dbReference type="PROSITE" id="PS00018">
    <property type="entry name" value="EF_HAND_1"/>
    <property type="match status" value="1"/>
</dbReference>
<protein>
    <recommendedName>
        <fullName evidence="3">Lipoprotein</fullName>
    </recommendedName>
</protein>
<name>A0A2N9P9K7_9FLAO</name>